<gene>
    <name evidence="2" type="ORF">I8531_004755</name>
</gene>
<reference evidence="2" key="1">
    <citation type="journal article" date="2018" name="Genome Biol.">
        <title>SKESA: strategic k-mer extension for scrupulous assemblies.</title>
        <authorList>
            <person name="Souvorov A."/>
            <person name="Agarwala R."/>
            <person name="Lipman D.J."/>
        </authorList>
    </citation>
    <scope>NUCLEOTIDE SEQUENCE</scope>
    <source>
        <strain evidence="2">CAVp300</strain>
    </source>
</reference>
<dbReference type="Proteomes" id="UP000867740">
    <property type="component" value="Unassembled WGS sequence"/>
</dbReference>
<reference evidence="2" key="2">
    <citation type="submission" date="2020-10" db="EMBL/GenBank/DDBJ databases">
        <authorList>
            <consortium name="NCBI Pathogen Detection Project"/>
        </authorList>
    </citation>
    <scope>NUCLEOTIDE SEQUENCE</scope>
    <source>
        <strain evidence="2">CAVp300</strain>
    </source>
</reference>
<protein>
    <recommendedName>
        <fullName evidence="1">DUF7740 domain-containing protein</fullName>
    </recommendedName>
</protein>
<feature type="domain" description="DUF7740" evidence="1">
    <location>
        <begin position="10"/>
        <end position="78"/>
    </location>
</feature>
<dbReference type="RefSeq" id="WP_047371492.1">
    <property type="nucleotide sequence ID" value="NZ_CABMNU010000005.1"/>
</dbReference>
<comment type="caution">
    <text evidence="2">The sequence shown here is derived from an EMBL/GenBank/DDBJ whole genome shotgun (WGS) entry which is preliminary data.</text>
</comment>
<name>A0A9P3TCU9_KLUIN</name>
<organism evidence="2 3">
    <name type="scientific">Kluyvera intermedia</name>
    <name type="common">Enterobacter intermedius</name>
    <dbReference type="NCBI Taxonomy" id="61648"/>
    <lineage>
        <taxon>Bacteria</taxon>
        <taxon>Pseudomonadati</taxon>
        <taxon>Pseudomonadota</taxon>
        <taxon>Gammaproteobacteria</taxon>
        <taxon>Enterobacterales</taxon>
        <taxon>Enterobacteriaceae</taxon>
        <taxon>Kluyvera</taxon>
    </lineage>
</organism>
<evidence type="ECO:0000313" key="3">
    <source>
        <dbReference type="Proteomes" id="UP000867740"/>
    </source>
</evidence>
<evidence type="ECO:0000313" key="2">
    <source>
        <dbReference type="EMBL" id="HAT3584376.1"/>
    </source>
</evidence>
<evidence type="ECO:0000259" key="1">
    <source>
        <dbReference type="Pfam" id="PF24886"/>
    </source>
</evidence>
<accession>A0A9P3TCU9</accession>
<dbReference type="Pfam" id="PF24886">
    <property type="entry name" value="DUF7740"/>
    <property type="match status" value="1"/>
</dbReference>
<proteinExistence type="predicted"/>
<sequence length="85" mass="9529">MTGVSREACEQYLDALVTVELAVKFAQLDGRKINATIRETVRQILPKLTDRQVRSIFNGLCKQPFPDGALKMLRRQLDSLVGEPA</sequence>
<dbReference type="InterPro" id="IPR056642">
    <property type="entry name" value="DUF7740"/>
</dbReference>
<dbReference type="EMBL" id="DACSUM010000055">
    <property type="protein sequence ID" value="HAT3584376.1"/>
    <property type="molecule type" value="Genomic_DNA"/>
</dbReference>
<dbReference type="AlphaFoldDB" id="A0A9P3TCU9"/>